<keyword evidence="14" id="KW-1185">Reference proteome</keyword>
<dbReference type="Proteomes" id="UP000826656">
    <property type="component" value="Unassembled WGS sequence"/>
</dbReference>
<feature type="region of interest" description="Disordered" evidence="12">
    <location>
        <begin position="83"/>
        <end position="110"/>
    </location>
</feature>
<gene>
    <name evidence="13" type="ORF">KY290_020585</name>
</gene>
<dbReference type="PANTHER" id="PTHR14269:SF58">
    <property type="entry name" value="CDP-DIACYLGLYCEROL--GLYCEROL-3-PHOSPHATE 3-PHOSPHATIDYLTRANSFERASE 2-LIKE"/>
    <property type="match status" value="1"/>
</dbReference>
<evidence type="ECO:0000256" key="2">
    <source>
        <dbReference type="ARBA" id="ARBA00010441"/>
    </source>
</evidence>
<keyword evidence="3" id="KW-0444">Lipid biosynthesis</keyword>
<dbReference type="InterPro" id="IPR050324">
    <property type="entry name" value="CDP-alcohol_PTase-I"/>
</dbReference>
<reference evidence="13 14" key="1">
    <citation type="journal article" date="2021" name="bioRxiv">
        <title>Chromosome-scale and haplotype-resolved genome assembly of a tetraploid potato cultivar.</title>
        <authorList>
            <person name="Sun H."/>
            <person name="Jiao W.-B."/>
            <person name="Krause K."/>
            <person name="Campoy J.A."/>
            <person name="Goel M."/>
            <person name="Folz-Donahue K."/>
            <person name="Kukat C."/>
            <person name="Huettel B."/>
            <person name="Schneeberger K."/>
        </authorList>
    </citation>
    <scope>NUCLEOTIDE SEQUENCE [LARGE SCALE GENOMIC DNA]</scope>
    <source>
        <strain evidence="13">SolTubOtavaFocal</strain>
        <tissue evidence="13">Leaves</tissue>
    </source>
</reference>
<evidence type="ECO:0000256" key="8">
    <source>
        <dbReference type="ARBA" id="ARBA00023136"/>
    </source>
</evidence>
<keyword evidence="7" id="KW-0443">Lipid metabolism</keyword>
<comment type="similarity">
    <text evidence="2 11">Belongs to the CDP-alcohol phosphatidyltransferase class-I family.</text>
</comment>
<accession>A0ABQ7UZ40</accession>
<comment type="subcellular location">
    <subcellularLocation>
        <location evidence="1">Membrane</location>
        <topology evidence="1">Multi-pass membrane protein</topology>
    </subcellularLocation>
</comment>
<keyword evidence="4 11" id="KW-0808">Transferase</keyword>
<evidence type="ECO:0000313" key="13">
    <source>
        <dbReference type="EMBL" id="KAH0757092.1"/>
    </source>
</evidence>
<evidence type="ECO:0000256" key="9">
    <source>
        <dbReference type="ARBA" id="ARBA00023209"/>
    </source>
</evidence>
<dbReference type="Gene3D" id="1.20.120.1760">
    <property type="match status" value="1"/>
</dbReference>
<dbReference type="InterPro" id="IPR000462">
    <property type="entry name" value="CDP-OH_P_trans"/>
</dbReference>
<evidence type="ECO:0000256" key="1">
    <source>
        <dbReference type="ARBA" id="ARBA00004141"/>
    </source>
</evidence>
<name>A0ABQ7UZ40_SOLTU</name>
<dbReference type="NCBIfam" id="TIGR00560">
    <property type="entry name" value="pgsA"/>
    <property type="match status" value="1"/>
</dbReference>
<keyword evidence="9" id="KW-0594">Phospholipid biosynthesis</keyword>
<dbReference type="InterPro" id="IPR048254">
    <property type="entry name" value="CDP_ALCOHOL_P_TRANSF_CS"/>
</dbReference>
<dbReference type="PANTHER" id="PTHR14269">
    <property type="entry name" value="CDP-DIACYLGLYCEROL--GLYCEROL-3-PHOSPHATE 3-PHOSPHATIDYLTRANSFERASE-RELATED"/>
    <property type="match status" value="1"/>
</dbReference>
<dbReference type="InterPro" id="IPR004570">
    <property type="entry name" value="Phosphatidylglycerol_P_synth"/>
</dbReference>
<evidence type="ECO:0008006" key="15">
    <source>
        <dbReference type="Google" id="ProtNLM"/>
    </source>
</evidence>
<proteinExistence type="inferred from homology"/>
<organism evidence="13 14">
    <name type="scientific">Solanum tuberosum</name>
    <name type="common">Potato</name>
    <dbReference type="NCBI Taxonomy" id="4113"/>
    <lineage>
        <taxon>Eukaryota</taxon>
        <taxon>Viridiplantae</taxon>
        <taxon>Streptophyta</taxon>
        <taxon>Embryophyta</taxon>
        <taxon>Tracheophyta</taxon>
        <taxon>Spermatophyta</taxon>
        <taxon>Magnoliopsida</taxon>
        <taxon>eudicotyledons</taxon>
        <taxon>Gunneridae</taxon>
        <taxon>Pentapetalae</taxon>
        <taxon>asterids</taxon>
        <taxon>lamiids</taxon>
        <taxon>Solanales</taxon>
        <taxon>Solanaceae</taxon>
        <taxon>Solanoideae</taxon>
        <taxon>Solaneae</taxon>
        <taxon>Solanum</taxon>
    </lineage>
</organism>
<comment type="caution">
    <text evidence="13">The sequence shown here is derived from an EMBL/GenBank/DDBJ whole genome shotgun (WGS) entry which is preliminary data.</text>
</comment>
<dbReference type="EMBL" id="JAIVGD010000015">
    <property type="protein sequence ID" value="KAH0757092.1"/>
    <property type="molecule type" value="Genomic_DNA"/>
</dbReference>
<protein>
    <recommendedName>
        <fullName evidence="15">Cdp-diacylglycerol--glycerol-3-phosphate 3-phosphatidyltransferase</fullName>
    </recommendedName>
</protein>
<sequence length="317" mass="34343">MLVGLKLKAVVSIYDRMPYNFYRSFSSTAAPTTNFPVLPTHIHRCRRISTPAPAFLKVSVFSCQEEKEYAPFSVRNISTTGMGYTPGNKEDHHREKTLRSASSSSSSAPSKSAKLLTLPTILTIGRVAAIPVLVTTFYVDSWWGPTATTGIFIAAAITDWLDGYLARKMNLGTAFGAFLDPVADKLMVAATLILLCTKPLEASLFGQLPWLLTVPSIAIIGREITMSAVREWAASQGGKLSEAVAVNNLGKWKTATQMTALTILLLTRDSSMVSFMVSGRVYEKDIESIVDVEIMANDHILAHATSCGEAGCTQADP</sequence>
<feature type="compositionally biased region" description="Basic and acidic residues" evidence="12">
    <location>
        <begin position="88"/>
        <end position="98"/>
    </location>
</feature>
<evidence type="ECO:0000256" key="5">
    <source>
        <dbReference type="ARBA" id="ARBA00022692"/>
    </source>
</evidence>
<keyword evidence="8" id="KW-0472">Membrane</keyword>
<evidence type="ECO:0000256" key="10">
    <source>
        <dbReference type="ARBA" id="ARBA00023264"/>
    </source>
</evidence>
<keyword evidence="10" id="KW-1208">Phospholipid metabolism</keyword>
<dbReference type="InterPro" id="IPR043130">
    <property type="entry name" value="CDP-OH_PTrfase_TM_dom"/>
</dbReference>
<dbReference type="Pfam" id="PF01066">
    <property type="entry name" value="CDP-OH_P_transf"/>
    <property type="match status" value="1"/>
</dbReference>
<dbReference type="PROSITE" id="PS00379">
    <property type="entry name" value="CDP_ALCOHOL_P_TRANSF"/>
    <property type="match status" value="1"/>
</dbReference>
<keyword evidence="5" id="KW-0812">Transmembrane</keyword>
<evidence type="ECO:0000256" key="4">
    <source>
        <dbReference type="ARBA" id="ARBA00022679"/>
    </source>
</evidence>
<evidence type="ECO:0000256" key="3">
    <source>
        <dbReference type="ARBA" id="ARBA00022516"/>
    </source>
</evidence>
<evidence type="ECO:0000313" key="14">
    <source>
        <dbReference type="Proteomes" id="UP000826656"/>
    </source>
</evidence>
<evidence type="ECO:0000256" key="12">
    <source>
        <dbReference type="SAM" id="MobiDB-lite"/>
    </source>
</evidence>
<feature type="compositionally biased region" description="Low complexity" evidence="12">
    <location>
        <begin position="100"/>
        <end position="110"/>
    </location>
</feature>
<evidence type="ECO:0000256" key="6">
    <source>
        <dbReference type="ARBA" id="ARBA00022989"/>
    </source>
</evidence>
<evidence type="ECO:0000256" key="11">
    <source>
        <dbReference type="RuleBase" id="RU003750"/>
    </source>
</evidence>
<evidence type="ECO:0000256" key="7">
    <source>
        <dbReference type="ARBA" id="ARBA00023098"/>
    </source>
</evidence>
<keyword evidence="6" id="KW-1133">Transmembrane helix</keyword>